<protein>
    <submittedName>
        <fullName evidence="1">Uncharacterized protein</fullName>
    </submittedName>
</protein>
<keyword evidence="2" id="KW-1185">Reference proteome</keyword>
<evidence type="ECO:0000313" key="1">
    <source>
        <dbReference type="EMBL" id="KAL2920061.1"/>
    </source>
</evidence>
<organism evidence="1 2">
    <name type="scientific">Polyrhizophydium stewartii</name>
    <dbReference type="NCBI Taxonomy" id="2732419"/>
    <lineage>
        <taxon>Eukaryota</taxon>
        <taxon>Fungi</taxon>
        <taxon>Fungi incertae sedis</taxon>
        <taxon>Chytridiomycota</taxon>
        <taxon>Chytridiomycota incertae sedis</taxon>
        <taxon>Chytridiomycetes</taxon>
        <taxon>Rhizophydiales</taxon>
        <taxon>Rhizophydiales incertae sedis</taxon>
        <taxon>Polyrhizophydium</taxon>
    </lineage>
</organism>
<reference evidence="1 2" key="1">
    <citation type="submission" date="2023-09" db="EMBL/GenBank/DDBJ databases">
        <title>Pangenome analysis of Batrachochytrium dendrobatidis and related Chytrids.</title>
        <authorList>
            <person name="Yacoub M.N."/>
            <person name="Stajich J.E."/>
            <person name="James T.Y."/>
        </authorList>
    </citation>
    <scope>NUCLEOTIDE SEQUENCE [LARGE SCALE GENOMIC DNA]</scope>
    <source>
        <strain evidence="1 2">JEL0888</strain>
    </source>
</reference>
<proteinExistence type="predicted"/>
<dbReference type="Proteomes" id="UP001527925">
    <property type="component" value="Unassembled WGS sequence"/>
</dbReference>
<accession>A0ABR4NKL1</accession>
<gene>
    <name evidence="1" type="ORF">HK105_200127</name>
</gene>
<comment type="caution">
    <text evidence="1">The sequence shown here is derived from an EMBL/GenBank/DDBJ whole genome shotgun (WGS) entry which is preliminary data.</text>
</comment>
<evidence type="ECO:0000313" key="2">
    <source>
        <dbReference type="Proteomes" id="UP001527925"/>
    </source>
</evidence>
<sequence>MQSTDALNDNVVDMVWAVFESGASQQAQQPHDVSQSIANLVAEMDLASIHALLKSIHRSLASEAASSVRFALLLNFKHMVLDAVLKIWPLEKLQTPLPTLHPMECVYMILNSTFVLSAADTDAISSLFGDDFQRAYTVFWYILLWINWKVHDPAQHDERYYEAYFSDFSRDERKRVMSSIGADILRFLDSHPEQMMQRVVESFDEIVPLLEGDHLLIFWKFYKRLQSNEGNLYAKLTQKQISRFLSYQHGISPSSSQTPGTPNMGFSSGPRSAVSIITDVEGWEALCAEILTYIAQQYEQSPQAGERTLCGGASSLLAASAAAVQSLAPHEITPADKIVCCSRNPAGCVISLLRSDCVALAEIGTSLLQSIVLHWGMFEVLQPFGLRALHDLARMHAQIEQQYGARLLALHSDLSLHPSLDIISSLEAWMAELGHSHIFYDPLSSLLARARQDCDTDDLLAECSDALAARPRVSIADASRILDFVDMWLEMHPTIPTREIGRAQLAHPAALQCIVTRAHELSHPDRLFGETHLFAALQRTESDMEANAAAHIQFIASLFFVSDPPTSHWVFRPPTAIIDLWRCFAVLGITIELDELLRTGLQANTGKPESASQALFATLVADPASDPATLVCAMLDGLWLCLPVLVPAKLATLAAAQGLEGDALSEDSEHETSAEHAQDTLLLLSWIGAAAEALPDAVSSAIDSWRCRLFPTDADAQFRSSRDGSFGVLELLADTRFEDAPRVRAGVDGLAAGIVRSVAVTSRQSAMRISRWFMVAYLGTRRDLGTCNASCCAFEPIFDVIVDALCIQAELTEGSMEVYDSFWDELDNNDFVLFCGAVLVVARHVASTKADEGRAAYIRRIASVFEMHPRVASSMEEVADSRLVQRLALALGLFAADIQPPYSAVVANATLNLYGVCAFHALLVRAILETAAVPSLLEVLQTKTKVAVDLHRNTLLALNIVFEHSARPELHSLLANTASSHRTIAVVIQNGLNLASTVPREDTLHCFECALAVVRDVLRLTPDAVESAVRVLAGPGPKSGLASCMSALLTHAVLVQAVNETKDLIYKELKTPSGTADEEIRDREGIGNMLASAWAIAAMSIGSREFVSHLPHCRLVEALIAHTSILAFAPGSVPTNFGPIVAGTFFLGDIQQVVHGVLRVSQATPTAPAPPTPDSYQATGELLRARFRRNGVTRSLQRYAEQALACATALPEHAAPIRQSCASILGMLRRF</sequence>
<dbReference type="EMBL" id="JADGIZ020000001">
    <property type="protein sequence ID" value="KAL2920061.1"/>
    <property type="molecule type" value="Genomic_DNA"/>
</dbReference>
<name>A0ABR4NKL1_9FUNG</name>